<feature type="compositionally biased region" description="Polar residues" evidence="9">
    <location>
        <begin position="1"/>
        <end position="15"/>
    </location>
</feature>
<dbReference type="NCBIfam" id="TIGR03178">
    <property type="entry name" value="allantoinase"/>
    <property type="match status" value="1"/>
</dbReference>
<dbReference type="SUPFAM" id="SSF51338">
    <property type="entry name" value="Composite domain of metallo-dependent hydrolases"/>
    <property type="match status" value="1"/>
</dbReference>
<comment type="similarity">
    <text evidence="3">Belongs to the metallo-dependent hydrolases superfamily. Allantoinase family.</text>
</comment>
<feature type="compositionally biased region" description="Basic and acidic residues" evidence="9">
    <location>
        <begin position="16"/>
        <end position="25"/>
    </location>
</feature>
<comment type="pathway">
    <text evidence="2">Nitrogen metabolism; (S)-allantoin degradation; allantoate from (S)-allantoin: step 1/1.</text>
</comment>
<keyword evidence="8" id="KW-0862">Zinc</keyword>
<dbReference type="InterPro" id="IPR032466">
    <property type="entry name" value="Metal_Hydrolase"/>
</dbReference>
<evidence type="ECO:0000256" key="6">
    <source>
        <dbReference type="ARBA" id="ARBA00022723"/>
    </source>
</evidence>
<name>A0ABP8X5F5_9MICC</name>
<dbReference type="InterPro" id="IPR050138">
    <property type="entry name" value="DHOase/Allantoinase_Hydrolase"/>
</dbReference>
<evidence type="ECO:0000256" key="2">
    <source>
        <dbReference type="ARBA" id="ARBA00004968"/>
    </source>
</evidence>
<evidence type="ECO:0000313" key="12">
    <source>
        <dbReference type="Proteomes" id="UP001501446"/>
    </source>
</evidence>
<comment type="cofactor">
    <cofactor evidence="1">
        <name>Zn(2+)</name>
        <dbReference type="ChEBI" id="CHEBI:29105"/>
    </cofactor>
</comment>
<dbReference type="Gene3D" id="3.20.20.140">
    <property type="entry name" value="Metal-dependent hydrolases"/>
    <property type="match status" value="1"/>
</dbReference>
<evidence type="ECO:0000256" key="4">
    <source>
        <dbReference type="ARBA" id="ARBA00011881"/>
    </source>
</evidence>
<proteinExistence type="inferred from homology"/>
<gene>
    <name evidence="11" type="primary">allB</name>
    <name evidence="11" type="ORF">GCM10025781_17670</name>
</gene>
<dbReference type="Proteomes" id="UP001501446">
    <property type="component" value="Unassembled WGS sequence"/>
</dbReference>
<reference evidence="12" key="1">
    <citation type="journal article" date="2019" name="Int. J. Syst. Evol. Microbiol.">
        <title>The Global Catalogue of Microorganisms (GCM) 10K type strain sequencing project: providing services to taxonomists for standard genome sequencing and annotation.</title>
        <authorList>
            <consortium name="The Broad Institute Genomics Platform"/>
            <consortium name="The Broad Institute Genome Sequencing Center for Infectious Disease"/>
            <person name="Wu L."/>
            <person name="Ma J."/>
        </authorList>
    </citation>
    <scope>NUCLEOTIDE SEQUENCE [LARGE SCALE GENOMIC DNA]</scope>
    <source>
        <strain evidence="12">JCM 18958</strain>
    </source>
</reference>
<evidence type="ECO:0000256" key="7">
    <source>
        <dbReference type="ARBA" id="ARBA00022801"/>
    </source>
</evidence>
<dbReference type="SUPFAM" id="SSF51556">
    <property type="entry name" value="Metallo-dependent hydrolases"/>
    <property type="match status" value="1"/>
</dbReference>
<dbReference type="Pfam" id="PF01979">
    <property type="entry name" value="Amidohydro_1"/>
    <property type="match status" value="1"/>
</dbReference>
<evidence type="ECO:0000256" key="5">
    <source>
        <dbReference type="ARBA" id="ARBA00012863"/>
    </source>
</evidence>
<feature type="domain" description="Amidohydrolase-related" evidence="10">
    <location>
        <begin position="181"/>
        <end position="557"/>
    </location>
</feature>
<comment type="subunit">
    <text evidence="4">Homotetramer.</text>
</comment>
<evidence type="ECO:0000256" key="8">
    <source>
        <dbReference type="ARBA" id="ARBA00022833"/>
    </source>
</evidence>
<evidence type="ECO:0000256" key="1">
    <source>
        <dbReference type="ARBA" id="ARBA00001947"/>
    </source>
</evidence>
<evidence type="ECO:0000256" key="3">
    <source>
        <dbReference type="ARBA" id="ARBA00010368"/>
    </source>
</evidence>
<feature type="compositionally biased region" description="Polar residues" evidence="9">
    <location>
        <begin position="53"/>
        <end position="69"/>
    </location>
</feature>
<evidence type="ECO:0000313" key="11">
    <source>
        <dbReference type="EMBL" id="GAA4700032.1"/>
    </source>
</evidence>
<dbReference type="InterPro" id="IPR017593">
    <property type="entry name" value="Allantoinase"/>
</dbReference>
<dbReference type="InterPro" id="IPR006680">
    <property type="entry name" value="Amidohydro-rel"/>
</dbReference>
<comment type="caution">
    <text evidence="11">The sequence shown here is derived from an EMBL/GenBank/DDBJ whole genome shotgun (WGS) entry which is preliminary data.</text>
</comment>
<dbReference type="PANTHER" id="PTHR43668">
    <property type="entry name" value="ALLANTOINASE"/>
    <property type="match status" value="1"/>
</dbReference>
<organism evidence="11 12">
    <name type="scientific">Kocuria gwangalliensis</name>
    <dbReference type="NCBI Taxonomy" id="501592"/>
    <lineage>
        <taxon>Bacteria</taxon>
        <taxon>Bacillati</taxon>
        <taxon>Actinomycetota</taxon>
        <taxon>Actinomycetes</taxon>
        <taxon>Micrococcales</taxon>
        <taxon>Micrococcaceae</taxon>
        <taxon>Kocuria</taxon>
    </lineage>
</organism>
<evidence type="ECO:0000259" key="10">
    <source>
        <dbReference type="Pfam" id="PF01979"/>
    </source>
</evidence>
<evidence type="ECO:0000256" key="9">
    <source>
        <dbReference type="SAM" id="MobiDB-lite"/>
    </source>
</evidence>
<keyword evidence="6" id="KW-0479">Metal-binding</keyword>
<accession>A0ABP8X5F5</accession>
<keyword evidence="12" id="KW-1185">Reference proteome</keyword>
<protein>
    <recommendedName>
        <fullName evidence="5">allantoinase</fullName>
        <ecNumber evidence="5">3.5.2.5</ecNumber>
    </recommendedName>
</protein>
<dbReference type="InterPro" id="IPR011059">
    <property type="entry name" value="Metal-dep_hydrolase_composite"/>
</dbReference>
<keyword evidence="7" id="KW-0378">Hydrolase</keyword>
<feature type="region of interest" description="Disordered" evidence="9">
    <location>
        <begin position="1"/>
        <end position="77"/>
    </location>
</feature>
<sequence>MNATPHQGNKNTGDTKNNRPAEDTNQRTTDPQENAKRATESVQAKVAEAASNPEVNASPQDVAQENSQLAVAGERREEVESARAEQIKLAHEVNSAERVRELIRAYKAENKLTESDEPTEARITGQQAGTYDLVVRGKRVSCGDHFSPREVGVKDGKIVAIEPLGANLEGAQVVELAEDETLIPGLVDTHVHVNEPGRTEWEGFGSATRAAAAGGVTTIVDMPLNSVPATVNVAALEYKRLFAQQNAFVDVGFWGGAIPGNKEDLRPLHDHGVFGFKCFLLHSGVDEFPHLEADEMEEALAEVKTFDSLLIVHAEDSRTIDKAPQPNGDVYEHFLKSRPRGAENIAIAEVIERTRWTEARSHILHLSSSDALPMIASAKRDGLDITVETCPHYLTLLSEEIPNGATAFKCCPPVREVSNREKLWEGLLDGTIDFIVSDHSPSTLDLKDLGNGDFGVAWGGVSSLQLGLSLIWTEARRRGVGLDRVLQWMSTRPAERVGLRSKGRLSLGYDADMAVFAQDESFVVDAKSLNHKNPITPYQGKVLSGKVRKTFVGGKEVDYKKPSGRLLNRGLV</sequence>
<dbReference type="PANTHER" id="PTHR43668:SF2">
    <property type="entry name" value="ALLANTOINASE"/>
    <property type="match status" value="1"/>
</dbReference>
<dbReference type="EMBL" id="BAABLN010000029">
    <property type="protein sequence ID" value="GAA4700032.1"/>
    <property type="molecule type" value="Genomic_DNA"/>
</dbReference>
<dbReference type="EC" id="3.5.2.5" evidence="5"/>